<comment type="subcellular location">
    <subcellularLocation>
        <location evidence="1">Cell membrane</location>
        <topology evidence="1">Multi-pass membrane protein</topology>
    </subcellularLocation>
</comment>
<dbReference type="PANTHER" id="PTHR34390">
    <property type="entry name" value="UPF0442 PROTEIN YJJB-RELATED"/>
    <property type="match status" value="1"/>
</dbReference>
<evidence type="ECO:0000256" key="6">
    <source>
        <dbReference type="ARBA" id="ARBA00023136"/>
    </source>
</evidence>
<dbReference type="GO" id="GO:0005886">
    <property type="term" value="C:plasma membrane"/>
    <property type="evidence" value="ECO:0007669"/>
    <property type="project" value="UniProtKB-SubCell"/>
</dbReference>
<feature type="transmembrane region" description="Helical" evidence="8">
    <location>
        <begin position="43"/>
        <end position="67"/>
    </location>
</feature>
<feature type="domain" description="Threonine/Serine exporter ThrE" evidence="9">
    <location>
        <begin position="8"/>
        <end position="134"/>
    </location>
</feature>
<feature type="transmembrane region" description="Helical" evidence="8">
    <location>
        <begin position="112"/>
        <end position="143"/>
    </location>
</feature>
<keyword evidence="11" id="KW-1185">Reference proteome</keyword>
<keyword evidence="4 8" id="KW-0812">Transmembrane</keyword>
<feature type="transmembrane region" description="Helical" evidence="8">
    <location>
        <begin position="79"/>
        <end position="100"/>
    </location>
</feature>
<dbReference type="AlphaFoldDB" id="A0A2S7N152"/>
<reference evidence="10 11" key="1">
    <citation type="submission" date="2017-12" db="EMBL/GenBank/DDBJ databases">
        <title>Taxonomic description and draft genome of Pradoshia cofamensis Gen. nov., sp. nov., a thermotolerant bacillale isolated from anterior gut of earthworm Eisenia fetida.</title>
        <authorList>
            <person name="Saha T."/>
            <person name="Chakraborty R."/>
        </authorList>
    </citation>
    <scope>NUCLEOTIDE SEQUENCE [LARGE SCALE GENOMIC DNA]</scope>
    <source>
        <strain evidence="10 11">EAG3</strain>
    </source>
</reference>
<evidence type="ECO:0000256" key="4">
    <source>
        <dbReference type="ARBA" id="ARBA00022692"/>
    </source>
</evidence>
<dbReference type="OrthoDB" id="9810047at2"/>
<comment type="similarity">
    <text evidence="7">Belongs to the ThrE exporter (TC 2.A.79) family.</text>
</comment>
<evidence type="ECO:0000259" key="9">
    <source>
        <dbReference type="Pfam" id="PF12821"/>
    </source>
</evidence>
<evidence type="ECO:0000256" key="8">
    <source>
        <dbReference type="SAM" id="Phobius"/>
    </source>
</evidence>
<evidence type="ECO:0000313" key="10">
    <source>
        <dbReference type="EMBL" id="PQD95764.1"/>
    </source>
</evidence>
<organism evidence="10 11">
    <name type="scientific">Pradoshia eiseniae</name>
    <dbReference type="NCBI Taxonomy" id="2064768"/>
    <lineage>
        <taxon>Bacteria</taxon>
        <taxon>Bacillati</taxon>
        <taxon>Bacillota</taxon>
        <taxon>Bacilli</taxon>
        <taxon>Bacillales</taxon>
        <taxon>Bacillaceae</taxon>
        <taxon>Pradoshia</taxon>
    </lineage>
</organism>
<accession>A0A2S7N152</accession>
<evidence type="ECO:0000313" key="11">
    <source>
        <dbReference type="Proteomes" id="UP000239663"/>
    </source>
</evidence>
<dbReference type="Proteomes" id="UP000239663">
    <property type="component" value="Unassembled WGS sequence"/>
</dbReference>
<evidence type="ECO:0000256" key="2">
    <source>
        <dbReference type="ARBA" id="ARBA00022475"/>
    </source>
</evidence>
<keyword evidence="3" id="KW-0997">Cell inner membrane</keyword>
<dbReference type="RefSeq" id="WP_104848908.1">
    <property type="nucleotide sequence ID" value="NZ_PKOZ01000003.1"/>
</dbReference>
<sequence>MLNLIFHMVFSFLSSISFAIICNVPKKSIPMGGIVGMLGWMGYILLSTNGYGIFQASVVCSLLLAFAGQIAARMFKMPLTVFYVPGLVPIVPGISAFQAFRHLTMNDYDAAIMGFLNVGYCAIGIACGIVISDILFNTFFGLYRFIKRDGKQKA</sequence>
<dbReference type="InterPro" id="IPR050539">
    <property type="entry name" value="ThrE_Dicarb/AminoAcid_Exp"/>
</dbReference>
<evidence type="ECO:0000256" key="5">
    <source>
        <dbReference type="ARBA" id="ARBA00022989"/>
    </source>
</evidence>
<proteinExistence type="inferred from homology"/>
<gene>
    <name evidence="10" type="ORF">CYL18_07695</name>
</gene>
<evidence type="ECO:0000256" key="3">
    <source>
        <dbReference type="ARBA" id="ARBA00022519"/>
    </source>
</evidence>
<keyword evidence="6 8" id="KW-0472">Membrane</keyword>
<keyword evidence="5 8" id="KW-1133">Transmembrane helix</keyword>
<dbReference type="InterPro" id="IPR024528">
    <property type="entry name" value="ThrE_2"/>
</dbReference>
<dbReference type="Pfam" id="PF12821">
    <property type="entry name" value="ThrE_2"/>
    <property type="match status" value="1"/>
</dbReference>
<dbReference type="EMBL" id="PKOZ01000003">
    <property type="protein sequence ID" value="PQD95764.1"/>
    <property type="molecule type" value="Genomic_DNA"/>
</dbReference>
<keyword evidence="2" id="KW-1003">Cell membrane</keyword>
<dbReference type="GO" id="GO:0015744">
    <property type="term" value="P:succinate transport"/>
    <property type="evidence" value="ECO:0007669"/>
    <property type="project" value="TreeGrafter"/>
</dbReference>
<evidence type="ECO:0000256" key="7">
    <source>
        <dbReference type="ARBA" id="ARBA00034125"/>
    </source>
</evidence>
<evidence type="ECO:0000256" key="1">
    <source>
        <dbReference type="ARBA" id="ARBA00004651"/>
    </source>
</evidence>
<dbReference type="PANTHER" id="PTHR34390:SF1">
    <property type="entry name" value="SUCCINATE TRANSPORTER SUBUNIT YJJB-RELATED"/>
    <property type="match status" value="1"/>
</dbReference>
<name>A0A2S7N152_9BACI</name>
<comment type="caution">
    <text evidence="10">The sequence shown here is derived from an EMBL/GenBank/DDBJ whole genome shotgun (WGS) entry which is preliminary data.</text>
</comment>
<protein>
    <recommendedName>
        <fullName evidence="9">Threonine/Serine exporter ThrE domain-containing protein</fullName>
    </recommendedName>
</protein>